<dbReference type="Gene3D" id="3.40.50.1820">
    <property type="entry name" value="alpha/beta hydrolase"/>
    <property type="match status" value="1"/>
</dbReference>
<evidence type="ECO:0000313" key="2">
    <source>
        <dbReference type="Proteomes" id="UP000602087"/>
    </source>
</evidence>
<name>A0A934I7P6_9MICO</name>
<evidence type="ECO:0000313" key="1">
    <source>
        <dbReference type="EMBL" id="MBI9113512.1"/>
    </source>
</evidence>
<dbReference type="AlphaFoldDB" id="A0A934I7P6"/>
<gene>
    <name evidence="1" type="ORF">JAV76_00610</name>
</gene>
<dbReference type="SUPFAM" id="SSF53474">
    <property type="entry name" value="alpha/beta-Hydrolases"/>
    <property type="match status" value="1"/>
</dbReference>
<dbReference type="Proteomes" id="UP000602087">
    <property type="component" value="Unassembled WGS sequence"/>
</dbReference>
<sequence length="235" mass="25166">MPPRPLPSLHLRERAADYAYAVAVQTRRLLGGPDPGSLASGSEAPVLLLPGVYETWHFLLPVARRLHDAGHPVHTVPGLGINRAPVLDAARTALATLEDLDLHDVVLVAHSKGGLIGKRMMLTDTVEDRVDARPTERIAALVAVNTPFAGSRYASYAVGRTLRAFAPGNANLLELATHADVNSRITSVYAEFDPHIPETSRLEGATNVELPVAGHFRPLSDPLVLDAVLEAVARS</sequence>
<dbReference type="InterPro" id="IPR029058">
    <property type="entry name" value="AB_hydrolase_fold"/>
</dbReference>
<keyword evidence="2" id="KW-1185">Reference proteome</keyword>
<dbReference type="GO" id="GO:0016787">
    <property type="term" value="F:hydrolase activity"/>
    <property type="evidence" value="ECO:0007669"/>
    <property type="project" value="UniProtKB-KW"/>
</dbReference>
<comment type="caution">
    <text evidence="1">The sequence shown here is derived from an EMBL/GenBank/DDBJ whole genome shotgun (WGS) entry which is preliminary data.</text>
</comment>
<organism evidence="1 2">
    <name type="scientific">Sanguibacter suaedae</name>
    <dbReference type="NCBI Taxonomy" id="2795737"/>
    <lineage>
        <taxon>Bacteria</taxon>
        <taxon>Bacillati</taxon>
        <taxon>Actinomycetota</taxon>
        <taxon>Actinomycetes</taxon>
        <taxon>Micrococcales</taxon>
        <taxon>Sanguibacteraceae</taxon>
        <taxon>Sanguibacter</taxon>
    </lineage>
</organism>
<reference evidence="1" key="1">
    <citation type="submission" date="2020-12" db="EMBL/GenBank/DDBJ databases">
        <title>Sanguibacter suaedae sp. nov., isolated from Suaeda aralocaspica.</title>
        <authorList>
            <person name="Ma Q."/>
        </authorList>
    </citation>
    <scope>NUCLEOTIDE SEQUENCE</scope>
    <source>
        <strain evidence="1">YZGR15</strain>
    </source>
</reference>
<keyword evidence="1" id="KW-0378">Hydrolase</keyword>
<protein>
    <submittedName>
        <fullName evidence="1">Alpha/beta hydrolase</fullName>
    </submittedName>
</protein>
<dbReference type="EMBL" id="JAEINH010000001">
    <property type="protein sequence ID" value="MBI9113512.1"/>
    <property type="molecule type" value="Genomic_DNA"/>
</dbReference>
<dbReference type="RefSeq" id="WP_198732083.1">
    <property type="nucleotide sequence ID" value="NZ_JAEINH010000001.1"/>
</dbReference>
<proteinExistence type="predicted"/>
<accession>A0A934I7P6</accession>